<gene>
    <name evidence="2" type="ORF">psal_cds_1362</name>
</gene>
<keyword evidence="3" id="KW-1185">Reference proteome</keyword>
<feature type="compositionally biased region" description="Basic and acidic residues" evidence="1">
    <location>
        <begin position="112"/>
        <end position="121"/>
    </location>
</feature>
<protein>
    <submittedName>
        <fullName evidence="2">Uncharacterized protein</fullName>
    </submittedName>
</protein>
<feature type="compositionally biased region" description="Basic and acidic residues" evidence="1">
    <location>
        <begin position="74"/>
        <end position="85"/>
    </location>
</feature>
<evidence type="ECO:0000256" key="1">
    <source>
        <dbReference type="SAM" id="MobiDB-lite"/>
    </source>
</evidence>
<evidence type="ECO:0000313" key="3">
    <source>
        <dbReference type="Proteomes" id="UP000204584"/>
    </source>
</evidence>
<dbReference type="KEGG" id="vg:16607548"/>
<proteinExistence type="predicted"/>
<dbReference type="EMBL" id="KC977571">
    <property type="protein sequence ID" value="AGO85761.1"/>
    <property type="molecule type" value="Genomic_DNA"/>
</dbReference>
<dbReference type="GeneID" id="16607548"/>
<organism evidence="2 3">
    <name type="scientific">Pandoravirus salinus</name>
    <dbReference type="NCBI Taxonomy" id="1349410"/>
    <lineage>
        <taxon>Viruses</taxon>
        <taxon>Pandoravirus</taxon>
    </lineage>
</organism>
<sequence>MAALTTTNSHFIIKKVHRHALEARASSCNPLRSGCLCDVDQASARPHDNGHTGRDGNKNGCTWRPKQRLTVAELPKEAKEDDKRSSTKHPKKRLQPALVPAWECAKAPTSDTQRRDMSTFF</sequence>
<reference evidence="2 3" key="1">
    <citation type="journal article" date="2013" name="Science">
        <title>Pandoraviruses: amoeba viruses with genomes up to 2.5 Mb reaching that of parasitic eukaryotes.</title>
        <authorList>
            <person name="Philippe N."/>
            <person name="Legendre M."/>
            <person name="Doutre G."/>
            <person name="Coute Y."/>
            <person name="Poirot O."/>
            <person name="Lescot M."/>
            <person name="Arslan D."/>
            <person name="Seltzer V."/>
            <person name="Bertaux L."/>
            <person name="Bruley C."/>
            <person name="Garin J."/>
            <person name="Claverie J.M."/>
            <person name="Abergel C."/>
        </authorList>
    </citation>
    <scope>NUCLEOTIDE SEQUENCE [LARGE SCALE GENOMIC DNA]</scope>
</reference>
<feature type="region of interest" description="Disordered" evidence="1">
    <location>
        <begin position="42"/>
        <end position="121"/>
    </location>
</feature>
<dbReference type="RefSeq" id="YP_008438840.1">
    <property type="nucleotide sequence ID" value="NC_022098.1"/>
</dbReference>
<accession>S4W1S6</accession>
<dbReference type="Proteomes" id="UP000204584">
    <property type="component" value="Segment"/>
</dbReference>
<name>S4W1S6_9VIRU</name>
<evidence type="ECO:0000313" key="2">
    <source>
        <dbReference type="EMBL" id="AGO85761.1"/>
    </source>
</evidence>
<feature type="compositionally biased region" description="Basic and acidic residues" evidence="1">
    <location>
        <begin position="45"/>
        <end position="57"/>
    </location>
</feature>